<dbReference type="AlphaFoldDB" id="A0A3N0EH11"/>
<protein>
    <submittedName>
        <fullName evidence="2">Uncharacterized protein</fullName>
    </submittedName>
</protein>
<gene>
    <name evidence="2" type="ORF">EFW17_03610</name>
</gene>
<sequence>MVLLGPNFLEIAPFQATPSPPMVFAPAPAAPFGTPAARALKAHMPTGPGHGTVRWHTPGLDRRTRQEWERAEEARLYRDDLRYSFGVRAGLAVYHAAPPILRDWARAIHAMGAGHDWGSHAHLAAWSHWPRRDEGEMRVLPHFREDTEQLRRARDEVLASPDSPDDPLLRQQDTFARAFGPPAPPVR</sequence>
<evidence type="ECO:0000313" key="3">
    <source>
        <dbReference type="Proteomes" id="UP000269198"/>
    </source>
</evidence>
<name>A0A3N0EH11_9ACTN</name>
<dbReference type="EMBL" id="RJMB01000002">
    <property type="protein sequence ID" value="RNL86959.1"/>
    <property type="molecule type" value="Genomic_DNA"/>
</dbReference>
<comment type="caution">
    <text evidence="2">The sequence shown here is derived from an EMBL/GenBank/DDBJ whole genome shotgun (WGS) entry which is preliminary data.</text>
</comment>
<feature type="region of interest" description="Disordered" evidence="1">
    <location>
        <begin position="152"/>
        <end position="187"/>
    </location>
</feature>
<evidence type="ECO:0000256" key="1">
    <source>
        <dbReference type="SAM" id="MobiDB-lite"/>
    </source>
</evidence>
<evidence type="ECO:0000313" key="2">
    <source>
        <dbReference type="EMBL" id="RNL86959.1"/>
    </source>
</evidence>
<accession>A0A3N0EH11</accession>
<reference evidence="2 3" key="1">
    <citation type="submission" date="2018-11" db="EMBL/GenBank/DDBJ databases">
        <title>The genome draft of YIM 96095.</title>
        <authorList>
            <person name="Tang S.-K."/>
            <person name="Chunyu W.-X."/>
            <person name="Feng Y.-Z."/>
        </authorList>
    </citation>
    <scope>NUCLEOTIDE SEQUENCE [LARGE SCALE GENOMIC DNA]</scope>
    <source>
        <strain evidence="2 3">YIM 96095</strain>
    </source>
</reference>
<dbReference type="OrthoDB" id="4350139at2"/>
<dbReference type="RefSeq" id="WP_123199787.1">
    <property type="nucleotide sequence ID" value="NZ_RJMB01000002.1"/>
</dbReference>
<proteinExistence type="predicted"/>
<dbReference type="Proteomes" id="UP000269198">
    <property type="component" value="Unassembled WGS sequence"/>
</dbReference>
<keyword evidence="3" id="KW-1185">Reference proteome</keyword>
<organism evidence="2 3">
    <name type="scientific">Halostreptopolyspora alba</name>
    <dbReference type="NCBI Taxonomy" id="2487137"/>
    <lineage>
        <taxon>Bacteria</taxon>
        <taxon>Bacillati</taxon>
        <taxon>Actinomycetota</taxon>
        <taxon>Actinomycetes</taxon>
        <taxon>Streptosporangiales</taxon>
        <taxon>Nocardiopsidaceae</taxon>
        <taxon>Halostreptopolyspora</taxon>
    </lineage>
</organism>